<keyword evidence="5" id="KW-1185">Reference proteome</keyword>
<evidence type="ECO:0000313" key="5">
    <source>
        <dbReference type="Proteomes" id="UP001199525"/>
    </source>
</evidence>
<gene>
    <name evidence="4" type="ORF">LC586_37260</name>
</gene>
<dbReference type="GO" id="GO:0008168">
    <property type="term" value="F:methyltransferase activity"/>
    <property type="evidence" value="ECO:0007669"/>
    <property type="project" value="UniProtKB-KW"/>
</dbReference>
<comment type="caution">
    <text evidence="4">The sequence shown here is derived from an EMBL/GenBank/DDBJ whole genome shotgun (WGS) entry which is preliminary data.</text>
</comment>
<evidence type="ECO:0000256" key="2">
    <source>
        <dbReference type="ARBA" id="ARBA00022679"/>
    </source>
</evidence>
<dbReference type="EMBL" id="JAIVFQ010000143">
    <property type="protein sequence ID" value="MCC5604644.1"/>
    <property type="molecule type" value="Genomic_DNA"/>
</dbReference>
<evidence type="ECO:0000313" key="4">
    <source>
        <dbReference type="EMBL" id="MCC5604644.1"/>
    </source>
</evidence>
<dbReference type="Proteomes" id="UP001199525">
    <property type="component" value="Unassembled WGS sequence"/>
</dbReference>
<dbReference type="RefSeq" id="WP_229490645.1">
    <property type="nucleotide sequence ID" value="NZ_JAIVFQ010000143.1"/>
</dbReference>
<evidence type="ECO:0000256" key="1">
    <source>
        <dbReference type="ARBA" id="ARBA00022603"/>
    </source>
</evidence>
<sequence length="73" mass="8117">MQLTHASFFAGIGGFDLGIEAAGASDLIKTQLFIENNRDAKLVLSYRFPDISIHSDIKDYYPKSGEFKLYTIG</sequence>
<name>A0ABS8IKE6_9NOSO</name>
<dbReference type="Pfam" id="PF00145">
    <property type="entry name" value="DNA_methylase"/>
    <property type="match status" value="1"/>
</dbReference>
<accession>A0ABS8IKE6</accession>
<keyword evidence="2" id="KW-0808">Transferase</keyword>
<dbReference type="InterPro" id="IPR029063">
    <property type="entry name" value="SAM-dependent_MTases_sf"/>
</dbReference>
<dbReference type="InterPro" id="IPR001525">
    <property type="entry name" value="C5_MeTfrase"/>
</dbReference>
<evidence type="ECO:0000256" key="3">
    <source>
        <dbReference type="ARBA" id="ARBA00022747"/>
    </source>
</evidence>
<keyword evidence="1 4" id="KW-0489">Methyltransferase</keyword>
<dbReference type="GO" id="GO:0032259">
    <property type="term" value="P:methylation"/>
    <property type="evidence" value="ECO:0007669"/>
    <property type="project" value="UniProtKB-KW"/>
</dbReference>
<protein>
    <submittedName>
        <fullName evidence="4">DNA cytosine methyltransferase</fullName>
    </submittedName>
</protein>
<reference evidence="4 5" key="1">
    <citation type="journal article" date="2021" name="Microorganisms">
        <title>Genome Evolution of Filamentous Cyanobacterium Nostoc Species: From Facultative Symbiosis to Free Living.</title>
        <authorList>
            <person name="Huo D."/>
            <person name="Li H."/>
            <person name="Cai F."/>
            <person name="Guo X."/>
            <person name="Qiao Z."/>
            <person name="Wang W."/>
            <person name="Yu G."/>
            <person name="Li R."/>
        </authorList>
    </citation>
    <scope>NUCLEOTIDE SEQUENCE [LARGE SCALE GENOMIC DNA]</scope>
    <source>
        <strain evidence="4 5">CHAB 5714</strain>
    </source>
</reference>
<dbReference type="Gene3D" id="3.40.50.150">
    <property type="entry name" value="Vaccinia Virus protein VP39"/>
    <property type="match status" value="1"/>
</dbReference>
<proteinExistence type="predicted"/>
<keyword evidence="3" id="KW-0680">Restriction system</keyword>
<dbReference type="SUPFAM" id="SSF53335">
    <property type="entry name" value="S-adenosyl-L-methionine-dependent methyltransferases"/>
    <property type="match status" value="1"/>
</dbReference>
<organism evidence="4 5">
    <name type="scientific">Nostoc favosum CHAB5714</name>
    <dbReference type="NCBI Taxonomy" id="2780399"/>
    <lineage>
        <taxon>Bacteria</taxon>
        <taxon>Bacillati</taxon>
        <taxon>Cyanobacteriota</taxon>
        <taxon>Cyanophyceae</taxon>
        <taxon>Nostocales</taxon>
        <taxon>Nostocaceae</taxon>
        <taxon>Nostoc</taxon>
        <taxon>Nostoc favosum</taxon>
    </lineage>
</organism>